<sequence>MIRLVSIDDHRLFYEGLKALLDKADDMLLVNSYDNGLKISNVLLCDRPDIVLLDIHLPVKSGISIAREIKSFAPEVKIIMLSLEVNYAFAHDLKAIGVEAYVSKEIDAEGLLKLIREVWKGEVYDFYTHTAPIADKVHILSEEFSLTDREIEVYEYIKRGFTNQYIADVMNRSVLTIMTHRKNIKQKLRIVQGNKLPFDDIL</sequence>
<evidence type="ECO:0000256" key="1">
    <source>
        <dbReference type="ARBA" id="ARBA00022553"/>
    </source>
</evidence>
<dbReference type="PANTHER" id="PTHR45566:SF2">
    <property type="entry name" value="NARL SUBFAMILY"/>
    <property type="match status" value="1"/>
</dbReference>
<dbReference type="InterPro" id="IPR001789">
    <property type="entry name" value="Sig_transdc_resp-reg_receiver"/>
</dbReference>
<dbReference type="CDD" id="cd17535">
    <property type="entry name" value="REC_NarL-like"/>
    <property type="match status" value="1"/>
</dbReference>
<dbReference type="PROSITE" id="PS50110">
    <property type="entry name" value="RESPONSE_REGULATORY"/>
    <property type="match status" value="1"/>
</dbReference>
<keyword evidence="6" id="KW-1185">Reference proteome</keyword>
<dbReference type="SUPFAM" id="SSF52172">
    <property type="entry name" value="CheY-like"/>
    <property type="match status" value="1"/>
</dbReference>
<keyword evidence="2" id="KW-0238">DNA-binding</keyword>
<evidence type="ECO:0000313" key="5">
    <source>
        <dbReference type="EMBL" id="MBL1410688.1"/>
    </source>
</evidence>
<protein>
    <submittedName>
        <fullName evidence="5">Response regulator transcription factor</fullName>
    </submittedName>
</protein>
<proteinExistence type="predicted"/>
<organism evidence="5 6">
    <name type="scientific">Sphingobacterium faecale</name>
    <dbReference type="NCBI Taxonomy" id="2803775"/>
    <lineage>
        <taxon>Bacteria</taxon>
        <taxon>Pseudomonadati</taxon>
        <taxon>Bacteroidota</taxon>
        <taxon>Sphingobacteriia</taxon>
        <taxon>Sphingobacteriales</taxon>
        <taxon>Sphingobacteriaceae</taxon>
        <taxon>Sphingobacterium</taxon>
    </lineage>
</organism>
<feature type="modified residue" description="4-aspartylphosphate" evidence="3">
    <location>
        <position position="54"/>
    </location>
</feature>
<gene>
    <name evidence="5" type="ORF">JKG61_18155</name>
</gene>
<dbReference type="InterPro" id="IPR058245">
    <property type="entry name" value="NreC/VraR/RcsB-like_REC"/>
</dbReference>
<comment type="caution">
    <text evidence="5">The sequence shown here is derived from an EMBL/GenBank/DDBJ whole genome shotgun (WGS) entry which is preliminary data.</text>
</comment>
<keyword evidence="1 3" id="KW-0597">Phosphoprotein</keyword>
<dbReference type="PRINTS" id="PR00038">
    <property type="entry name" value="HTHLUXR"/>
</dbReference>
<dbReference type="InterPro" id="IPR000792">
    <property type="entry name" value="Tscrpt_reg_LuxR_C"/>
</dbReference>
<dbReference type="InterPro" id="IPR051015">
    <property type="entry name" value="EvgA-like"/>
</dbReference>
<dbReference type="EMBL" id="JAERTY010000010">
    <property type="protein sequence ID" value="MBL1410688.1"/>
    <property type="molecule type" value="Genomic_DNA"/>
</dbReference>
<evidence type="ECO:0000313" key="6">
    <source>
        <dbReference type="Proteomes" id="UP000625283"/>
    </source>
</evidence>
<evidence type="ECO:0000256" key="2">
    <source>
        <dbReference type="ARBA" id="ARBA00023125"/>
    </source>
</evidence>
<dbReference type="SMART" id="SM00421">
    <property type="entry name" value="HTH_LUXR"/>
    <property type="match status" value="1"/>
</dbReference>
<dbReference type="CDD" id="cd06170">
    <property type="entry name" value="LuxR_C_like"/>
    <property type="match status" value="1"/>
</dbReference>
<dbReference type="Pfam" id="PF00072">
    <property type="entry name" value="Response_reg"/>
    <property type="match status" value="1"/>
</dbReference>
<dbReference type="PROSITE" id="PS00622">
    <property type="entry name" value="HTH_LUXR_1"/>
    <property type="match status" value="1"/>
</dbReference>
<reference evidence="5 6" key="1">
    <citation type="submission" date="2021-01" db="EMBL/GenBank/DDBJ databases">
        <title>C459-1 draft genome sequence.</title>
        <authorList>
            <person name="Zhang X.-F."/>
        </authorList>
    </citation>
    <scope>NUCLEOTIDE SEQUENCE [LARGE SCALE GENOMIC DNA]</scope>
    <source>
        <strain evidence="6">C459-1</strain>
    </source>
</reference>
<evidence type="ECO:0000256" key="3">
    <source>
        <dbReference type="PROSITE-ProRule" id="PRU00169"/>
    </source>
</evidence>
<dbReference type="SMART" id="SM00448">
    <property type="entry name" value="REC"/>
    <property type="match status" value="1"/>
</dbReference>
<dbReference type="Pfam" id="PF00196">
    <property type="entry name" value="GerE"/>
    <property type="match status" value="1"/>
</dbReference>
<name>A0ABS1R7P4_9SPHI</name>
<dbReference type="Gene3D" id="3.40.50.2300">
    <property type="match status" value="1"/>
</dbReference>
<dbReference type="Proteomes" id="UP000625283">
    <property type="component" value="Unassembled WGS sequence"/>
</dbReference>
<evidence type="ECO:0000259" key="4">
    <source>
        <dbReference type="PROSITE" id="PS50110"/>
    </source>
</evidence>
<accession>A0ABS1R7P4</accession>
<dbReference type="RefSeq" id="WP_202104380.1">
    <property type="nucleotide sequence ID" value="NZ_JAERTY010000010.1"/>
</dbReference>
<dbReference type="SUPFAM" id="SSF46894">
    <property type="entry name" value="C-terminal effector domain of the bipartite response regulators"/>
    <property type="match status" value="1"/>
</dbReference>
<dbReference type="PANTHER" id="PTHR45566">
    <property type="entry name" value="HTH-TYPE TRANSCRIPTIONAL REGULATOR YHJB-RELATED"/>
    <property type="match status" value="1"/>
</dbReference>
<dbReference type="InterPro" id="IPR016032">
    <property type="entry name" value="Sig_transdc_resp-reg_C-effctor"/>
</dbReference>
<dbReference type="InterPro" id="IPR011006">
    <property type="entry name" value="CheY-like_superfamily"/>
</dbReference>
<feature type="domain" description="Response regulatory" evidence="4">
    <location>
        <begin position="3"/>
        <end position="119"/>
    </location>
</feature>